<proteinExistence type="predicted"/>
<protein>
    <submittedName>
        <fullName evidence="1">Uncharacterized protein</fullName>
    </submittedName>
</protein>
<accession>A0ACC2MNV1</accession>
<sequence length="133" mass="15245">MMGQTSSDCNGPHRMERGKSDGRISNDKSCRRWRSSTSAIELMSSKNPNIKKRKYWKSGRFHGRIPLFRECFWMIFPNKSLRNPKETCSKGVEFEDDAYSEDDKVAEEGSSLCEGDEVEDTDNGLPPFVQARL</sequence>
<evidence type="ECO:0000313" key="1">
    <source>
        <dbReference type="EMBL" id="KAJ8647053.1"/>
    </source>
</evidence>
<reference evidence="1 2" key="1">
    <citation type="journal article" date="2022" name="Hortic Res">
        <title>A haplotype resolved chromosomal level avocado genome allows analysis of novel avocado genes.</title>
        <authorList>
            <person name="Nath O."/>
            <person name="Fletcher S.J."/>
            <person name="Hayward A."/>
            <person name="Shaw L.M."/>
            <person name="Masouleh A.K."/>
            <person name="Furtado A."/>
            <person name="Henry R.J."/>
            <person name="Mitter N."/>
        </authorList>
    </citation>
    <scope>NUCLEOTIDE SEQUENCE [LARGE SCALE GENOMIC DNA]</scope>
    <source>
        <strain evidence="2">cv. Hass</strain>
    </source>
</reference>
<gene>
    <name evidence="1" type="ORF">MRB53_000076</name>
</gene>
<name>A0ACC2MNV1_PERAE</name>
<keyword evidence="2" id="KW-1185">Reference proteome</keyword>
<dbReference type="EMBL" id="CM056809">
    <property type="protein sequence ID" value="KAJ8647053.1"/>
    <property type="molecule type" value="Genomic_DNA"/>
</dbReference>
<evidence type="ECO:0000313" key="2">
    <source>
        <dbReference type="Proteomes" id="UP001234297"/>
    </source>
</evidence>
<dbReference type="Proteomes" id="UP001234297">
    <property type="component" value="Chromosome 1"/>
</dbReference>
<organism evidence="1 2">
    <name type="scientific">Persea americana</name>
    <name type="common">Avocado</name>
    <dbReference type="NCBI Taxonomy" id="3435"/>
    <lineage>
        <taxon>Eukaryota</taxon>
        <taxon>Viridiplantae</taxon>
        <taxon>Streptophyta</taxon>
        <taxon>Embryophyta</taxon>
        <taxon>Tracheophyta</taxon>
        <taxon>Spermatophyta</taxon>
        <taxon>Magnoliopsida</taxon>
        <taxon>Magnoliidae</taxon>
        <taxon>Laurales</taxon>
        <taxon>Lauraceae</taxon>
        <taxon>Persea</taxon>
    </lineage>
</organism>
<comment type="caution">
    <text evidence="1">The sequence shown here is derived from an EMBL/GenBank/DDBJ whole genome shotgun (WGS) entry which is preliminary data.</text>
</comment>